<sequence length="151" mass="17405">MNQEVGAIMNYCYKQFPVKIYEKKIPELFQVPSMYFPAAWVNTRNDTVSTFLKTYTLHIKVFHKDSEQAHDAAESIVDALSADRNIIQMVSEEGELLDKYVRIKRAETRIADQGVATIVLTWDSAYWYNRDEQPSLDDINFSDGVIKSGQE</sequence>
<protein>
    <recommendedName>
        <fullName evidence="3">Phage portal protein</fullName>
    </recommendedName>
</protein>
<evidence type="ECO:0008006" key="3">
    <source>
        <dbReference type="Google" id="ProtNLM"/>
    </source>
</evidence>
<dbReference type="InterPro" id="IPR049254">
    <property type="entry name" value="Phage_tail_terminator"/>
</dbReference>
<evidence type="ECO:0000313" key="2">
    <source>
        <dbReference type="Proteomes" id="UP000433089"/>
    </source>
</evidence>
<accession>A0A653TWW6</accession>
<proteinExistence type="predicted"/>
<name>A0A653TWW6_BACAB</name>
<evidence type="ECO:0000313" key="1">
    <source>
        <dbReference type="EMBL" id="VXB80322.1"/>
    </source>
</evidence>
<dbReference type="Pfam" id="PF20765">
    <property type="entry name" value="Phage_tail_terminator_8"/>
    <property type="match status" value="1"/>
</dbReference>
<dbReference type="EMBL" id="CABWLH010000009">
    <property type="protein sequence ID" value="VXB80322.1"/>
    <property type="molecule type" value="Genomic_DNA"/>
</dbReference>
<dbReference type="Proteomes" id="UP000433089">
    <property type="component" value="Unassembled WGS sequence"/>
</dbReference>
<reference evidence="1 2" key="1">
    <citation type="submission" date="2019-10" db="EMBL/GenBank/DDBJ databases">
        <authorList>
            <person name="Karimi E."/>
        </authorList>
    </citation>
    <scope>NUCLEOTIDE SEQUENCE [LARGE SCALE GENOMIC DNA]</scope>
    <source>
        <strain evidence="1">Bacillus sp. 348</strain>
    </source>
</reference>
<gene>
    <name evidence="1" type="primary">yqbJ</name>
    <name evidence="1" type="ORF">BACI348_41593</name>
</gene>
<dbReference type="AlphaFoldDB" id="A0A653TWW6"/>
<organism evidence="1 2">
    <name type="scientific">Bacillus altitudinis</name>
    <dbReference type="NCBI Taxonomy" id="293387"/>
    <lineage>
        <taxon>Bacteria</taxon>
        <taxon>Bacillati</taxon>
        <taxon>Bacillota</taxon>
        <taxon>Bacilli</taxon>
        <taxon>Bacillales</taxon>
        <taxon>Bacillaceae</taxon>
        <taxon>Bacillus</taxon>
    </lineage>
</organism>
<dbReference type="RefSeq" id="WP_159159801.1">
    <property type="nucleotide sequence ID" value="NZ_JAMYEG010000014.1"/>
</dbReference>